<keyword evidence="3" id="KW-1185">Reference proteome</keyword>
<feature type="compositionally biased region" description="Gly residues" evidence="1">
    <location>
        <begin position="509"/>
        <end position="520"/>
    </location>
</feature>
<dbReference type="Proteomes" id="UP000095280">
    <property type="component" value="Unplaced"/>
</dbReference>
<dbReference type="WBParaSite" id="maker-unitig_3890-snap-gene-0.2-mRNA-1">
    <property type="protein sequence ID" value="maker-unitig_3890-snap-gene-0.2-mRNA-1"/>
    <property type="gene ID" value="maker-unitig_3890-snap-gene-0.2"/>
</dbReference>
<feature type="region of interest" description="Disordered" evidence="1">
    <location>
        <begin position="507"/>
        <end position="536"/>
    </location>
</feature>
<evidence type="ECO:0000256" key="2">
    <source>
        <dbReference type="SAM" id="Phobius"/>
    </source>
</evidence>
<evidence type="ECO:0000256" key="1">
    <source>
        <dbReference type="SAM" id="MobiDB-lite"/>
    </source>
</evidence>
<sequence>QATISASKCRSWPQRCSEIRSAISPPPMTLRSCLVALAAFISACSFPCCCPAEQTLPLHAKVLQNGSDQLLHLFWQCDNSSDCGQPEVAKICFEDMWRKQDGNGTVVEMKQLLMPDGQRYRYALLRLSAKLLFCSRAYRILLEFGASSSNTELYRTKSLLNCSESAWRSAGYIRIPRQQALCTNGDRQIGSAMDADLPADIHRFLLQQLAKPEVVRSHSWVGLVAGTAATFLVAACAILIAWALLTGRLEPSVESLVAQQHWEPVDLEIRDPDHNRRKLLVRGRAHGLGSVMALGCGNRVLQLQTRTEPVQAGIAGEPSSRPGAADPAWDPPPPAALSECPEAGRPERWTRAATRRVSESVLRGGGGGGCCWRCCGGGGGGGREERKEAAAMSTEDGENRDVEAGAAASGLLPAAEPPHGVARRAASGAERRHSRRAESSDQGGHGVGCGLAQACEFARIQHLDDGGLLTVAAASASELGIVQVLVQRVLWRGGLASQSAAEVQRPLLAGGGGSRSGGGPASRHGEGVAGPQAGQGLAHRHPLVLAVSGGRSKSRPEVVEDWPKNRLLLLLPKIRSSVC</sequence>
<evidence type="ECO:0000313" key="3">
    <source>
        <dbReference type="Proteomes" id="UP000095280"/>
    </source>
</evidence>
<feature type="region of interest" description="Disordered" evidence="1">
    <location>
        <begin position="313"/>
        <end position="365"/>
    </location>
</feature>
<keyword evidence="2" id="KW-1133">Transmembrane helix</keyword>
<evidence type="ECO:0000313" key="4">
    <source>
        <dbReference type="WBParaSite" id="maker-unitig_3890-snap-gene-0.2-mRNA-1"/>
    </source>
</evidence>
<keyword evidence="2" id="KW-0472">Membrane</keyword>
<feature type="transmembrane region" description="Helical" evidence="2">
    <location>
        <begin position="220"/>
        <end position="245"/>
    </location>
</feature>
<protein>
    <submittedName>
        <fullName evidence="4">Fibronectin type-III domain-containing protein</fullName>
    </submittedName>
</protein>
<accession>A0A1I8FKN1</accession>
<proteinExistence type="predicted"/>
<name>A0A1I8FKN1_9PLAT</name>
<feature type="region of interest" description="Disordered" evidence="1">
    <location>
        <begin position="378"/>
        <end position="446"/>
    </location>
</feature>
<feature type="compositionally biased region" description="Low complexity" evidence="1">
    <location>
        <begin position="404"/>
        <end position="414"/>
    </location>
</feature>
<organism evidence="3 4">
    <name type="scientific">Macrostomum lignano</name>
    <dbReference type="NCBI Taxonomy" id="282301"/>
    <lineage>
        <taxon>Eukaryota</taxon>
        <taxon>Metazoa</taxon>
        <taxon>Spiralia</taxon>
        <taxon>Lophotrochozoa</taxon>
        <taxon>Platyhelminthes</taxon>
        <taxon>Rhabditophora</taxon>
        <taxon>Macrostomorpha</taxon>
        <taxon>Macrostomida</taxon>
        <taxon>Macrostomidae</taxon>
        <taxon>Macrostomum</taxon>
    </lineage>
</organism>
<dbReference type="AlphaFoldDB" id="A0A1I8FKN1"/>
<reference evidence="4" key="1">
    <citation type="submission" date="2016-11" db="UniProtKB">
        <authorList>
            <consortium name="WormBaseParasite"/>
        </authorList>
    </citation>
    <scope>IDENTIFICATION</scope>
</reference>
<keyword evidence="2" id="KW-0812">Transmembrane</keyword>